<dbReference type="AlphaFoldDB" id="A0A431W1T0"/>
<proteinExistence type="predicted"/>
<dbReference type="InterPro" id="IPR011330">
    <property type="entry name" value="Glyco_hydro/deAcase_b/a-brl"/>
</dbReference>
<feature type="domain" description="NodB homology" evidence="1">
    <location>
        <begin position="44"/>
        <end position="225"/>
    </location>
</feature>
<dbReference type="OrthoDB" id="62208at2"/>
<dbReference type="Pfam" id="PF01522">
    <property type="entry name" value="Polysacc_deac_1"/>
    <property type="match status" value="1"/>
</dbReference>
<keyword evidence="3" id="KW-1185">Reference proteome</keyword>
<dbReference type="PROSITE" id="PS51677">
    <property type="entry name" value="NODB"/>
    <property type="match status" value="1"/>
</dbReference>
<evidence type="ECO:0000313" key="2">
    <source>
        <dbReference type="EMBL" id="RTR29440.1"/>
    </source>
</evidence>
<evidence type="ECO:0000259" key="1">
    <source>
        <dbReference type="PROSITE" id="PS51677"/>
    </source>
</evidence>
<dbReference type="InterPro" id="IPR050248">
    <property type="entry name" value="Polysacc_deacetylase_ArnD"/>
</dbReference>
<comment type="caution">
    <text evidence="2">The sequence shown here is derived from an EMBL/GenBank/DDBJ whole genome shotgun (WGS) entry which is preliminary data.</text>
</comment>
<dbReference type="InterPro" id="IPR002509">
    <property type="entry name" value="NODB_dom"/>
</dbReference>
<dbReference type="Gene3D" id="3.20.20.370">
    <property type="entry name" value="Glycoside hydrolase/deacetylase"/>
    <property type="match status" value="1"/>
</dbReference>
<dbReference type="PANTHER" id="PTHR10587:SF137">
    <property type="entry name" value="4-DEOXY-4-FORMAMIDO-L-ARABINOSE-PHOSPHOUNDECAPRENOL DEFORMYLASE ARND-RELATED"/>
    <property type="match status" value="1"/>
</dbReference>
<dbReference type="PANTHER" id="PTHR10587">
    <property type="entry name" value="GLYCOSYL TRANSFERASE-RELATED"/>
    <property type="match status" value="1"/>
</dbReference>
<evidence type="ECO:0000313" key="3">
    <source>
        <dbReference type="Proteomes" id="UP000277766"/>
    </source>
</evidence>
<dbReference type="SUPFAM" id="SSF88713">
    <property type="entry name" value="Glycoside hydrolase/deacetylase"/>
    <property type="match status" value="1"/>
</dbReference>
<dbReference type="CDD" id="cd10959">
    <property type="entry name" value="CE4_NodB_like_3"/>
    <property type="match status" value="1"/>
</dbReference>
<dbReference type="GO" id="GO:0016810">
    <property type="term" value="F:hydrolase activity, acting on carbon-nitrogen (but not peptide) bonds"/>
    <property type="evidence" value="ECO:0007669"/>
    <property type="project" value="InterPro"/>
</dbReference>
<organism evidence="2 3">
    <name type="scientific">Deinococcus radiophilus</name>
    <dbReference type="NCBI Taxonomy" id="32062"/>
    <lineage>
        <taxon>Bacteria</taxon>
        <taxon>Thermotogati</taxon>
        <taxon>Deinococcota</taxon>
        <taxon>Deinococci</taxon>
        <taxon>Deinococcales</taxon>
        <taxon>Deinococcaceae</taxon>
        <taxon>Deinococcus</taxon>
    </lineage>
</organism>
<gene>
    <name evidence="2" type="ORF">EJ104_03365</name>
</gene>
<name>A0A431W1T0_9DEIO</name>
<dbReference type="Proteomes" id="UP000277766">
    <property type="component" value="Unassembled WGS sequence"/>
</dbReference>
<sequence length="406" mass="45210">MGSMKRRWAFAGLLAGLVGYIGLPYVLIQRLGLGTLRQGKLSEAAVALTFDDGPDPQYTPAVLDALREADMQATFFLLADAARQHPELVHRIQAEGHEIGVHALRHRHAWGRWPWDAYRDSRQAQRHLQELTGERLRWGRPPHGAYTLATWAGLRRAGLTPVHWSVEGGDWRRGATPQDVQAHVLSAVHGGAVIVLHDGGPGAQITPVALPSLLLGLRKRGYRSVTLGELEQLGAAPVTRAQLPARLMAGLDRWLDAQLKIRPALGREGGLFRLQALGFPLRGLHLPDDKPLQAGTPALEFHVNNPLLVDLGLGRFIPRARQEFGWVARDWGQNPAYAEAEYLYCLSVHGPVLRRLGFQEVALAPFDQWRLGLWSRLMHRVYGTEPRRTPPVLSIISRAEFLRRFG</sequence>
<dbReference type="GO" id="GO:0005975">
    <property type="term" value="P:carbohydrate metabolic process"/>
    <property type="evidence" value="ECO:0007669"/>
    <property type="project" value="InterPro"/>
</dbReference>
<dbReference type="EMBL" id="RXPE01000004">
    <property type="protein sequence ID" value="RTR29440.1"/>
    <property type="molecule type" value="Genomic_DNA"/>
</dbReference>
<accession>A0A431W1T0</accession>
<protein>
    <submittedName>
        <fullName evidence="2">Polysaccharide deacetylase family protein</fullName>
    </submittedName>
</protein>
<reference evidence="2 3" key="1">
    <citation type="submission" date="2018-12" db="EMBL/GenBank/DDBJ databases">
        <title>Deinococcus radiophilus ATCC 27603 genome sequencing and assembly.</title>
        <authorList>
            <person name="Maclea K.S."/>
            <person name="Maynard C.R."/>
        </authorList>
    </citation>
    <scope>NUCLEOTIDE SEQUENCE [LARGE SCALE GENOMIC DNA]</scope>
    <source>
        <strain evidence="2 3">ATCC 27603</strain>
    </source>
</reference>